<dbReference type="InterPro" id="IPR025874">
    <property type="entry name" value="DZR"/>
</dbReference>
<evidence type="ECO:0000313" key="4">
    <source>
        <dbReference type="EMBL" id="QFU77157.1"/>
    </source>
</evidence>
<keyword evidence="5" id="KW-1185">Reference proteome</keyword>
<dbReference type="Proteomes" id="UP000326287">
    <property type="component" value="Chromosome"/>
</dbReference>
<dbReference type="GO" id="GO:0005737">
    <property type="term" value="C:cytoplasm"/>
    <property type="evidence" value="ECO:0007669"/>
    <property type="project" value="TreeGrafter"/>
</dbReference>
<dbReference type="CDD" id="cd07302">
    <property type="entry name" value="CHD"/>
    <property type="match status" value="1"/>
</dbReference>
<feature type="domain" description="Guanylate cyclase" evidence="3">
    <location>
        <begin position="77"/>
        <end position="207"/>
    </location>
</feature>
<dbReference type="AlphaFoldDB" id="A0A5P9NMZ3"/>
<gene>
    <name evidence="4" type="ORF">EY643_16665</name>
</gene>
<dbReference type="InterPro" id="IPR027417">
    <property type="entry name" value="P-loop_NTPase"/>
</dbReference>
<dbReference type="GO" id="GO:0004016">
    <property type="term" value="F:adenylate cyclase activity"/>
    <property type="evidence" value="ECO:0007669"/>
    <property type="project" value="TreeGrafter"/>
</dbReference>
<dbReference type="InterPro" id="IPR041664">
    <property type="entry name" value="AAA_16"/>
</dbReference>
<dbReference type="EMBL" id="CP036422">
    <property type="protein sequence ID" value="QFU77157.1"/>
    <property type="molecule type" value="Genomic_DNA"/>
</dbReference>
<protein>
    <submittedName>
        <fullName evidence="4">Adenylate/guanylate cyclase domain-containing protein</fullName>
    </submittedName>
</protein>
<evidence type="ECO:0000313" key="5">
    <source>
        <dbReference type="Proteomes" id="UP000326287"/>
    </source>
</evidence>
<dbReference type="SMART" id="SM00044">
    <property type="entry name" value="CYCc"/>
    <property type="match status" value="1"/>
</dbReference>
<evidence type="ECO:0000256" key="2">
    <source>
        <dbReference type="ARBA" id="ARBA00022840"/>
    </source>
</evidence>
<dbReference type="GO" id="GO:0035556">
    <property type="term" value="P:intracellular signal transduction"/>
    <property type="evidence" value="ECO:0007669"/>
    <property type="project" value="InterPro"/>
</dbReference>
<dbReference type="GO" id="GO:0009190">
    <property type="term" value="P:cyclic nucleotide biosynthetic process"/>
    <property type="evidence" value="ECO:0007669"/>
    <property type="project" value="InterPro"/>
</dbReference>
<dbReference type="PANTHER" id="PTHR16305:SF28">
    <property type="entry name" value="GUANYLATE CYCLASE DOMAIN-CONTAINING PROTEIN"/>
    <property type="match status" value="1"/>
</dbReference>
<dbReference type="SUPFAM" id="SSF48452">
    <property type="entry name" value="TPR-like"/>
    <property type="match status" value="1"/>
</dbReference>
<keyword evidence="1" id="KW-0547">Nucleotide-binding</keyword>
<dbReference type="Gene3D" id="1.25.40.10">
    <property type="entry name" value="Tetratricopeptide repeat domain"/>
    <property type="match status" value="1"/>
</dbReference>
<sequence length="1034" mass="113958">MQCSSCQADNDNSHKFCGQCGTPLPRPCGACGFENPPTGRFCGGCGTNLEGEAAATPAQKEQLQETASSGPERRHLTVMFCDLVGSTDLSVKFDPEDLRDIITSFQTCCEQVIRKHQGYVARYMGDGLLSYFGYPSASEYDAEYAVRAGLEIIEAVSKLDPGHGIRLQTRVGIASGNVIVGDVIGDGRGYREETVVGETPNLAARLQGLAPPDGLVTSSHTQRLVGGLFEYEDMGSHQLKGFDKPVPVFRISGESMVESRFEAARNSQDNGTTYGREGELGLLQRTWQQAKSGTGQLVLVSGEAGIGKSQLLENFRSELSKAKVDVLRMYGSPHALSTPLHPIINLLRRKAGIQHSQTPEEQLELLKAFALPRGFPDEELPLLASLVGISADAGYDLPPMPPPEQKFRTMHALTQMIARAANSTPVVVIMEDLHWLDASSLDFIEQLTFVIDRLPVLILATARPEFSAPWQSAAHAHSLIINRLTEVAARDIMSQVSGGKDLPEEISAHILSKAEGVPLYVQELTRAVLEGPYVEEQDDRFILTGNFHPEAIPETLQDSLMARLDRMAPVKEVAQIASVLGREFQLSVLLSITAQPENIVQDALTQLVDADIIVRRGMEPHVSYLFKHALLQDSAYNALLRSRRRQIHAQIAMSLKDNFPTHIEERPELLAHHYTGAEMCDAGFDAWHDASQYSLRKFAHREVCDNLQRGLEQCEKLEDRNARRHTEFEMRSLLGSALMVSKGPGDKEVGEAYGEAVNFAEQHPDLANTFPAQFGLCRFLWASGELNKAVDMARKLSGAASEKRDPGHYMATHVLLGISLWHAGHNDQALENLDRVCNCYQMQRDAGLFFTYMMDFGVFGNFYRSLALQSLGRTEEAIVAAQTSLDFARKLDNPHEIGFGLLANFIGATLRREWHQVLALTGECIEFSSAQGFPEFVALARACQGVAQVQLLDPTITSQAIESAIEDWKGTGFNAWLPWLYGLLAESALELGDYDCARKSLANAQIYMEHQNERQVESMLSGLEQKLTGNTSPA</sequence>
<dbReference type="Pfam" id="PF13191">
    <property type="entry name" value="AAA_16"/>
    <property type="match status" value="1"/>
</dbReference>
<dbReference type="SUPFAM" id="SSF52540">
    <property type="entry name" value="P-loop containing nucleoside triphosphate hydrolases"/>
    <property type="match status" value="1"/>
</dbReference>
<dbReference type="Gene3D" id="3.40.50.300">
    <property type="entry name" value="P-loop containing nucleotide triphosphate hydrolases"/>
    <property type="match status" value="1"/>
</dbReference>
<dbReference type="InterPro" id="IPR011990">
    <property type="entry name" value="TPR-like_helical_dom_sf"/>
</dbReference>
<dbReference type="Pfam" id="PF00211">
    <property type="entry name" value="Guanylate_cyc"/>
    <property type="match status" value="1"/>
</dbReference>
<reference evidence="4 5" key="1">
    <citation type="submission" date="2019-02" db="EMBL/GenBank/DDBJ databases">
        <authorList>
            <person name="Li S.-H."/>
        </authorList>
    </citation>
    <scope>NUCLEOTIDE SEQUENCE [LARGE SCALE GENOMIC DNA]</scope>
    <source>
        <strain evidence="4 5">IMCC14385</strain>
    </source>
</reference>
<dbReference type="GO" id="GO:0005524">
    <property type="term" value="F:ATP binding"/>
    <property type="evidence" value="ECO:0007669"/>
    <property type="project" value="UniProtKB-KW"/>
</dbReference>
<dbReference type="KEGG" id="halc:EY643_16665"/>
<accession>A0A5P9NMZ3</accession>
<dbReference type="InterPro" id="IPR029787">
    <property type="entry name" value="Nucleotide_cyclase"/>
</dbReference>
<evidence type="ECO:0000259" key="3">
    <source>
        <dbReference type="PROSITE" id="PS50125"/>
    </source>
</evidence>
<dbReference type="InterPro" id="IPR001054">
    <property type="entry name" value="A/G_cyclase"/>
</dbReference>
<dbReference type="OrthoDB" id="9806704at2"/>
<dbReference type="PANTHER" id="PTHR16305">
    <property type="entry name" value="TESTICULAR SOLUBLE ADENYLYL CYCLASE"/>
    <property type="match status" value="1"/>
</dbReference>
<evidence type="ECO:0000256" key="1">
    <source>
        <dbReference type="ARBA" id="ARBA00022741"/>
    </source>
</evidence>
<dbReference type="Gene3D" id="3.30.70.1230">
    <property type="entry name" value="Nucleotide cyclase"/>
    <property type="match status" value="1"/>
</dbReference>
<dbReference type="SUPFAM" id="SSF55073">
    <property type="entry name" value="Nucleotide cyclase"/>
    <property type="match status" value="1"/>
</dbReference>
<keyword evidence="2" id="KW-0067">ATP-binding</keyword>
<organism evidence="4 5">
    <name type="scientific">Halioglobus maricola</name>
    <dbReference type="NCBI Taxonomy" id="2601894"/>
    <lineage>
        <taxon>Bacteria</taxon>
        <taxon>Pseudomonadati</taxon>
        <taxon>Pseudomonadota</taxon>
        <taxon>Gammaproteobacteria</taxon>
        <taxon>Cellvibrionales</taxon>
        <taxon>Halieaceae</taxon>
        <taxon>Halioglobus</taxon>
    </lineage>
</organism>
<name>A0A5P9NMZ3_9GAMM</name>
<dbReference type="RefSeq" id="WP_153240303.1">
    <property type="nucleotide sequence ID" value="NZ_CP036422.1"/>
</dbReference>
<dbReference type="Pfam" id="PF12773">
    <property type="entry name" value="DZR"/>
    <property type="match status" value="1"/>
</dbReference>
<proteinExistence type="predicted"/>
<dbReference type="PROSITE" id="PS50125">
    <property type="entry name" value="GUANYLATE_CYCLASE_2"/>
    <property type="match status" value="1"/>
</dbReference>